<dbReference type="EMBL" id="QJKJ01001590">
    <property type="protein sequence ID" value="RDY06898.1"/>
    <property type="molecule type" value="Genomic_DNA"/>
</dbReference>
<gene>
    <name evidence="2" type="ORF">CR513_09053</name>
</gene>
<name>A0A371HVU3_MUCPR</name>
<protein>
    <recommendedName>
        <fullName evidence="1">Reverse transcriptase Ty1/copia-type domain-containing protein</fullName>
    </recommendedName>
</protein>
<dbReference type="Proteomes" id="UP000257109">
    <property type="component" value="Unassembled WGS sequence"/>
</dbReference>
<sequence>MGFAIKGQEEKVLELKKVLYGLKQAPRAWNSRIDKYFQDSGFVRFQHEYALYVKKIDNGDILLVCLYVDDLIFTGNNPNLFKDFKKVMSCEFEMTNIGLMSYYLGLEVKQMNNDIFVSQESYAKKAPTFTHMKAAKRILCYLKGTLDFGLFYSSSNEFKLIDFARDVDDRKSTTSFVFFMGDCAFTWNSKKQGIVTLFTSEYVVVTSCMC</sequence>
<dbReference type="OrthoDB" id="418237at2759"/>
<dbReference type="SUPFAM" id="SSF56672">
    <property type="entry name" value="DNA/RNA polymerases"/>
    <property type="match status" value="1"/>
</dbReference>
<feature type="non-terminal residue" evidence="2">
    <location>
        <position position="1"/>
    </location>
</feature>
<reference evidence="2" key="1">
    <citation type="submission" date="2018-05" db="EMBL/GenBank/DDBJ databases">
        <title>Draft genome of Mucuna pruriens seed.</title>
        <authorList>
            <person name="Nnadi N.E."/>
            <person name="Vos R."/>
            <person name="Hasami M.H."/>
            <person name="Devisetty U.K."/>
            <person name="Aguiy J.C."/>
        </authorList>
    </citation>
    <scope>NUCLEOTIDE SEQUENCE [LARGE SCALE GENOMIC DNA]</scope>
    <source>
        <strain evidence="2">JCA_2017</strain>
    </source>
</reference>
<evidence type="ECO:0000313" key="3">
    <source>
        <dbReference type="Proteomes" id="UP000257109"/>
    </source>
</evidence>
<organism evidence="2 3">
    <name type="scientific">Mucuna pruriens</name>
    <name type="common">Velvet bean</name>
    <name type="synonym">Dolichos pruriens</name>
    <dbReference type="NCBI Taxonomy" id="157652"/>
    <lineage>
        <taxon>Eukaryota</taxon>
        <taxon>Viridiplantae</taxon>
        <taxon>Streptophyta</taxon>
        <taxon>Embryophyta</taxon>
        <taxon>Tracheophyta</taxon>
        <taxon>Spermatophyta</taxon>
        <taxon>Magnoliopsida</taxon>
        <taxon>eudicotyledons</taxon>
        <taxon>Gunneridae</taxon>
        <taxon>Pentapetalae</taxon>
        <taxon>rosids</taxon>
        <taxon>fabids</taxon>
        <taxon>Fabales</taxon>
        <taxon>Fabaceae</taxon>
        <taxon>Papilionoideae</taxon>
        <taxon>50 kb inversion clade</taxon>
        <taxon>NPAAA clade</taxon>
        <taxon>indigoferoid/millettioid clade</taxon>
        <taxon>Phaseoleae</taxon>
        <taxon>Mucuna</taxon>
    </lineage>
</organism>
<proteinExistence type="predicted"/>
<dbReference type="CDD" id="cd09272">
    <property type="entry name" value="RNase_HI_RT_Ty1"/>
    <property type="match status" value="1"/>
</dbReference>
<keyword evidence="3" id="KW-1185">Reference proteome</keyword>
<accession>A0A371HVU3</accession>
<dbReference type="InterPro" id="IPR013103">
    <property type="entry name" value="RVT_2"/>
</dbReference>
<dbReference type="InterPro" id="IPR043502">
    <property type="entry name" value="DNA/RNA_pol_sf"/>
</dbReference>
<dbReference type="PANTHER" id="PTHR11439:SF517">
    <property type="entry name" value="CYSTEINE-RICH RLK (RECEPTOR-LIKE PROTEIN KINASE) 8"/>
    <property type="match status" value="1"/>
</dbReference>
<dbReference type="AlphaFoldDB" id="A0A371HVU3"/>
<evidence type="ECO:0000259" key="1">
    <source>
        <dbReference type="Pfam" id="PF07727"/>
    </source>
</evidence>
<dbReference type="Pfam" id="PF07727">
    <property type="entry name" value="RVT_2"/>
    <property type="match status" value="1"/>
</dbReference>
<comment type="caution">
    <text evidence="2">The sequence shown here is derived from an EMBL/GenBank/DDBJ whole genome shotgun (WGS) entry which is preliminary data.</text>
</comment>
<feature type="domain" description="Reverse transcriptase Ty1/copia-type" evidence="1">
    <location>
        <begin position="2"/>
        <end position="125"/>
    </location>
</feature>
<evidence type="ECO:0000313" key="2">
    <source>
        <dbReference type="EMBL" id="RDY06898.1"/>
    </source>
</evidence>
<dbReference type="PANTHER" id="PTHR11439">
    <property type="entry name" value="GAG-POL-RELATED RETROTRANSPOSON"/>
    <property type="match status" value="1"/>
</dbReference>
<dbReference type="STRING" id="157652.A0A371HVU3"/>